<dbReference type="SUPFAM" id="SSF51735">
    <property type="entry name" value="NAD(P)-binding Rossmann-fold domains"/>
    <property type="match status" value="1"/>
</dbReference>
<dbReference type="Gene3D" id="3.40.50.720">
    <property type="entry name" value="NAD(P)-binding Rossmann-like Domain"/>
    <property type="match status" value="1"/>
</dbReference>
<keyword evidence="1" id="KW-0521">NADP</keyword>
<dbReference type="InterPro" id="IPR050425">
    <property type="entry name" value="NAD(P)_dehydrat-like"/>
</dbReference>
<dbReference type="GO" id="GO:0006694">
    <property type="term" value="P:steroid biosynthetic process"/>
    <property type="evidence" value="ECO:0007669"/>
    <property type="project" value="InterPro"/>
</dbReference>
<dbReference type="InterPro" id="IPR002225">
    <property type="entry name" value="3Beta_OHSteriod_DH/Estase"/>
</dbReference>
<dbReference type="Pfam" id="PF01073">
    <property type="entry name" value="3Beta_HSD"/>
    <property type="match status" value="1"/>
</dbReference>
<proteinExistence type="predicted"/>
<dbReference type="PANTHER" id="PTHR10366:SF369">
    <property type="entry name" value="CINNAMOYL-COA REDUCTASE-LIKE PROTEIN"/>
    <property type="match status" value="1"/>
</dbReference>
<feature type="domain" description="3-beta hydroxysteroid dehydrogenase/isomerase" evidence="3">
    <location>
        <begin position="37"/>
        <end position="139"/>
    </location>
</feature>
<name>A0AAD6JRR3_9ROSI</name>
<reference evidence="4 5" key="1">
    <citation type="journal article" date="2023" name="Int. J. Mol. Sci.">
        <title>De Novo Assembly and Annotation of 11 Diverse Shrub Willow (Salix) Genomes Reveals Novel Gene Organization in Sex-Linked Regions.</title>
        <authorList>
            <person name="Hyden B."/>
            <person name="Feng K."/>
            <person name="Yates T.B."/>
            <person name="Jawdy S."/>
            <person name="Cereghino C."/>
            <person name="Smart L.B."/>
            <person name="Muchero W."/>
        </authorList>
    </citation>
    <scope>NUCLEOTIDE SEQUENCE [LARGE SCALE GENOMIC DNA]</scope>
    <source>
        <tissue evidence="4">Shoot tip</tissue>
    </source>
</reference>
<evidence type="ECO:0000259" key="3">
    <source>
        <dbReference type="Pfam" id="PF01073"/>
    </source>
</evidence>
<dbReference type="AlphaFoldDB" id="A0AAD6JRR3"/>
<evidence type="ECO:0000256" key="1">
    <source>
        <dbReference type="ARBA" id="ARBA00022857"/>
    </source>
</evidence>
<keyword evidence="5" id="KW-1185">Reference proteome</keyword>
<comment type="caution">
    <text evidence="4">The sequence shown here is derived from an EMBL/GenBank/DDBJ whole genome shotgun (WGS) entry which is preliminary data.</text>
</comment>
<protein>
    <recommendedName>
        <fullName evidence="3">3-beta hydroxysteroid dehydrogenase/isomerase domain-containing protein</fullName>
    </recommendedName>
</protein>
<dbReference type="Proteomes" id="UP001162972">
    <property type="component" value="Chromosome 9"/>
</dbReference>
<organism evidence="4 5">
    <name type="scientific">Salix udensis</name>
    <dbReference type="NCBI Taxonomy" id="889485"/>
    <lineage>
        <taxon>Eukaryota</taxon>
        <taxon>Viridiplantae</taxon>
        <taxon>Streptophyta</taxon>
        <taxon>Embryophyta</taxon>
        <taxon>Tracheophyta</taxon>
        <taxon>Spermatophyta</taxon>
        <taxon>Magnoliopsida</taxon>
        <taxon>eudicotyledons</taxon>
        <taxon>Gunneridae</taxon>
        <taxon>Pentapetalae</taxon>
        <taxon>rosids</taxon>
        <taxon>fabids</taxon>
        <taxon>Malpighiales</taxon>
        <taxon>Salicaceae</taxon>
        <taxon>Saliceae</taxon>
        <taxon>Salix</taxon>
    </lineage>
</organism>
<gene>
    <name evidence="4" type="ORF">OIU84_008950</name>
</gene>
<sequence>MAVLMPGMGISMGPGIKGGAVGGEAAEKAEEKDEKETKHLESLEGANTRLRLYQIDLLDYDSIVTAINGCAGVFHLASPCTVDQVHDPQNELLDPAIKGTINVLTAAKENGVRRVVVTSSVSSIMPSPNWPADVIKNEDCWTDVEYCKQNSVRIRVQLWVLLSHRC</sequence>
<keyword evidence="2" id="KW-0560">Oxidoreductase</keyword>
<dbReference type="EMBL" id="JAPFFJ010000015">
    <property type="protein sequence ID" value="KAJ6409357.1"/>
    <property type="molecule type" value="Genomic_DNA"/>
</dbReference>
<dbReference type="InterPro" id="IPR036291">
    <property type="entry name" value="NAD(P)-bd_dom_sf"/>
</dbReference>
<accession>A0AAD6JRR3</accession>
<dbReference type="GO" id="GO:0016616">
    <property type="term" value="F:oxidoreductase activity, acting on the CH-OH group of donors, NAD or NADP as acceptor"/>
    <property type="evidence" value="ECO:0007669"/>
    <property type="project" value="InterPro"/>
</dbReference>
<dbReference type="PANTHER" id="PTHR10366">
    <property type="entry name" value="NAD DEPENDENT EPIMERASE/DEHYDRATASE"/>
    <property type="match status" value="1"/>
</dbReference>
<evidence type="ECO:0000256" key="2">
    <source>
        <dbReference type="ARBA" id="ARBA00023002"/>
    </source>
</evidence>
<evidence type="ECO:0000313" key="4">
    <source>
        <dbReference type="EMBL" id="KAJ6409357.1"/>
    </source>
</evidence>
<evidence type="ECO:0000313" key="5">
    <source>
        <dbReference type="Proteomes" id="UP001162972"/>
    </source>
</evidence>